<dbReference type="Gene3D" id="2.40.10.220">
    <property type="entry name" value="predicted glycosyltransferase like domains"/>
    <property type="match status" value="1"/>
</dbReference>
<dbReference type="KEGG" id="dfl:DFE_1595"/>
<sequence>MAPTKTTSKLPSSIYNITPGTQLLVTLAGLDERLKTSFIGLERKRYFIFKTPKRKIHNGIYDYLYSGNEAKISFLYEGNIWGFASRIQAYTATPHPLVFVDFPSAIESHNLRKEHRIECYFPVQAFSGSDEYQAMILDLSRTGCGLSYSVSDPDKLPALGDTVSIECPLFGAMGEARIIGEVRRAACESNNIINLGLTFQELDSKVDQWIKNYVAQVIGLFSP</sequence>
<keyword evidence="1" id="KW-0973">c-di-GMP</keyword>
<name>A0A2Z6AYI6_9BACT</name>
<proteinExistence type="predicted"/>
<dbReference type="Gene3D" id="2.30.110.10">
    <property type="entry name" value="Electron Transport, Fmn-binding Protein, Chain A"/>
    <property type="match status" value="1"/>
</dbReference>
<organism evidence="6 7">
    <name type="scientific">Desulfovibrio ferrophilus</name>
    <dbReference type="NCBI Taxonomy" id="241368"/>
    <lineage>
        <taxon>Bacteria</taxon>
        <taxon>Pseudomonadati</taxon>
        <taxon>Thermodesulfobacteriota</taxon>
        <taxon>Desulfovibrionia</taxon>
        <taxon>Desulfovibrionales</taxon>
        <taxon>Desulfovibrionaceae</taxon>
        <taxon>Desulfovibrio</taxon>
    </lineage>
</organism>
<feature type="domain" description="PilZ" evidence="4">
    <location>
        <begin position="111"/>
        <end position="216"/>
    </location>
</feature>
<dbReference type="SUPFAM" id="SSF141371">
    <property type="entry name" value="PilZ domain-like"/>
    <property type="match status" value="2"/>
</dbReference>
<evidence type="ECO:0008006" key="8">
    <source>
        <dbReference type="Google" id="ProtNLM"/>
    </source>
</evidence>
<dbReference type="Proteomes" id="UP000269883">
    <property type="component" value="Chromosome"/>
</dbReference>
<evidence type="ECO:0000256" key="3">
    <source>
        <dbReference type="ARBA" id="ARBA00023143"/>
    </source>
</evidence>
<gene>
    <name evidence="6" type="ORF">DFE_1595</name>
</gene>
<dbReference type="Pfam" id="PF12945">
    <property type="entry name" value="PilZNR"/>
    <property type="match status" value="1"/>
</dbReference>
<evidence type="ECO:0000259" key="4">
    <source>
        <dbReference type="Pfam" id="PF07238"/>
    </source>
</evidence>
<reference evidence="6 7" key="1">
    <citation type="journal article" date="2018" name="Sci. Adv.">
        <title>Multi-heme cytochromes provide a pathway for survival in energy-limited environments.</title>
        <authorList>
            <person name="Deng X."/>
            <person name="Dohmae N."/>
            <person name="Nealson K.H."/>
            <person name="Hashimoto K."/>
            <person name="Okamoto A."/>
        </authorList>
    </citation>
    <scope>NUCLEOTIDE SEQUENCE [LARGE SCALE GENOMIC DNA]</scope>
    <source>
        <strain evidence="6 7">IS5</strain>
    </source>
</reference>
<dbReference type="AlphaFoldDB" id="A0A2Z6AYI6"/>
<evidence type="ECO:0000256" key="2">
    <source>
        <dbReference type="ARBA" id="ARBA00022741"/>
    </source>
</evidence>
<dbReference type="InterPro" id="IPR009875">
    <property type="entry name" value="PilZ_domain"/>
</dbReference>
<dbReference type="Pfam" id="PF07238">
    <property type="entry name" value="PilZ"/>
    <property type="match status" value="1"/>
</dbReference>
<dbReference type="EMBL" id="AP017378">
    <property type="protein sequence ID" value="BBD08321.1"/>
    <property type="molecule type" value="Genomic_DNA"/>
</dbReference>
<dbReference type="OrthoDB" id="5453966at2"/>
<evidence type="ECO:0000313" key="7">
    <source>
        <dbReference type="Proteomes" id="UP000269883"/>
    </source>
</evidence>
<feature type="domain" description="Type III secretion system flagellar brake protein YcgR PilZN" evidence="5">
    <location>
        <begin position="19"/>
        <end position="103"/>
    </location>
</feature>
<evidence type="ECO:0000256" key="1">
    <source>
        <dbReference type="ARBA" id="ARBA00022636"/>
    </source>
</evidence>
<dbReference type="InterPro" id="IPR012349">
    <property type="entry name" value="Split_barrel_FMN-bd"/>
</dbReference>
<dbReference type="GO" id="GO:0035438">
    <property type="term" value="F:cyclic-di-GMP binding"/>
    <property type="evidence" value="ECO:0007669"/>
    <property type="project" value="InterPro"/>
</dbReference>
<keyword evidence="2" id="KW-0547">Nucleotide-binding</keyword>
<keyword evidence="7" id="KW-1185">Reference proteome</keyword>
<evidence type="ECO:0000313" key="6">
    <source>
        <dbReference type="EMBL" id="BBD08321.1"/>
    </source>
</evidence>
<accession>A0A2Z6AYI6</accession>
<keyword evidence="3" id="KW-0975">Bacterial flagellum</keyword>
<protein>
    <recommendedName>
        <fullName evidence="8">Type IV pilus assembly PilZ</fullName>
    </recommendedName>
</protein>
<dbReference type="InterPro" id="IPR009926">
    <property type="entry name" value="T3SS_YcgR_PilZN"/>
</dbReference>
<dbReference type="RefSeq" id="WP_126378323.1">
    <property type="nucleotide sequence ID" value="NZ_AP017378.1"/>
</dbReference>
<evidence type="ECO:0000259" key="5">
    <source>
        <dbReference type="Pfam" id="PF12945"/>
    </source>
</evidence>